<reference evidence="1 2" key="1">
    <citation type="journal article" date="2022" name="DNA Res.">
        <title>Chromosomal-level genome assembly of the orchid tree Bauhinia variegata (Leguminosae; Cercidoideae) supports the allotetraploid origin hypothesis of Bauhinia.</title>
        <authorList>
            <person name="Zhong Y."/>
            <person name="Chen Y."/>
            <person name="Zheng D."/>
            <person name="Pang J."/>
            <person name="Liu Y."/>
            <person name="Luo S."/>
            <person name="Meng S."/>
            <person name="Qian L."/>
            <person name="Wei D."/>
            <person name="Dai S."/>
            <person name="Zhou R."/>
        </authorList>
    </citation>
    <scope>NUCLEOTIDE SEQUENCE [LARGE SCALE GENOMIC DNA]</scope>
    <source>
        <strain evidence="1">BV-YZ2020</strain>
    </source>
</reference>
<proteinExistence type="predicted"/>
<gene>
    <name evidence="1" type="ORF">L6164_029985</name>
</gene>
<protein>
    <submittedName>
        <fullName evidence="1">Uncharacterized protein</fullName>
    </submittedName>
</protein>
<organism evidence="1 2">
    <name type="scientific">Bauhinia variegata</name>
    <name type="common">Purple orchid tree</name>
    <name type="synonym">Phanera variegata</name>
    <dbReference type="NCBI Taxonomy" id="167791"/>
    <lineage>
        <taxon>Eukaryota</taxon>
        <taxon>Viridiplantae</taxon>
        <taxon>Streptophyta</taxon>
        <taxon>Embryophyta</taxon>
        <taxon>Tracheophyta</taxon>
        <taxon>Spermatophyta</taxon>
        <taxon>Magnoliopsida</taxon>
        <taxon>eudicotyledons</taxon>
        <taxon>Gunneridae</taxon>
        <taxon>Pentapetalae</taxon>
        <taxon>rosids</taxon>
        <taxon>fabids</taxon>
        <taxon>Fabales</taxon>
        <taxon>Fabaceae</taxon>
        <taxon>Cercidoideae</taxon>
        <taxon>Cercideae</taxon>
        <taxon>Bauhiniinae</taxon>
        <taxon>Bauhinia</taxon>
    </lineage>
</organism>
<evidence type="ECO:0000313" key="1">
    <source>
        <dbReference type="EMBL" id="KAI4306732.1"/>
    </source>
</evidence>
<dbReference type="EMBL" id="CM039437">
    <property type="protein sequence ID" value="KAI4306732.1"/>
    <property type="molecule type" value="Genomic_DNA"/>
</dbReference>
<keyword evidence="2" id="KW-1185">Reference proteome</keyword>
<comment type="caution">
    <text evidence="1">The sequence shown here is derived from an EMBL/GenBank/DDBJ whole genome shotgun (WGS) entry which is preliminary data.</text>
</comment>
<sequence>MSNTGASSNFSTSTQQKMSLFSHGALYKSLAILGLVLFLFYTILRNPSYQLQSILSKFQEKWPASTPAAPTNISHIVFGIVGSVNTWKYKRSYIESWWQPNVTRGYIFMDSAPGKEYLPWPSTSPPFRVNEDITKLKGYPRYSNKIQLRIVHTVLEVFREGDENVRWYVMADDDTVLVIDNLVDMLAKYDHTKYLYIGTNSECTQNNFEFSFDMAYGGAGYALSYPLMKAISKKLDGCIERYPPLYTSDSVLGACLADLGIDRITEKGFHQIDLHGDISGLLAAHPHTPFLSLHHLDTIEPIFPNKSQSESINHLLKAAKVDPSRILQQTICYDRLMNWTFSVAWGYSVHIYESIFPRSVLRKPLETFRPWRRNAKPPFFMFNSRWIFNDCEAPHAFFRDSIEKNEDQIVTTYVRKSPRGFPACSASGNHSAESITKIMVFSPINMRNMEVERRDCCDVMHNVNASVAEVKYRTCEKDELIA</sequence>
<name>A0ACB9LBC4_BAUVA</name>
<accession>A0ACB9LBC4</accession>
<dbReference type="Proteomes" id="UP000828941">
    <property type="component" value="Chromosome 12"/>
</dbReference>
<evidence type="ECO:0000313" key="2">
    <source>
        <dbReference type="Proteomes" id="UP000828941"/>
    </source>
</evidence>